<keyword evidence="13" id="KW-0807">Transducer</keyword>
<gene>
    <name evidence="22" type="primary">LOC107221729</name>
</gene>
<dbReference type="InterPro" id="IPR054714">
    <property type="entry name" value="GPR158_179_extracellular"/>
</dbReference>
<evidence type="ECO:0000256" key="16">
    <source>
        <dbReference type="ARBA" id="ARBA00034104"/>
    </source>
</evidence>
<dbReference type="InterPro" id="IPR017978">
    <property type="entry name" value="GPCR_3_C"/>
</dbReference>
<comment type="subcellular location">
    <subcellularLocation>
        <location evidence="1">Cell projection</location>
        <location evidence="1">Neuron projection</location>
    </subcellularLocation>
    <subcellularLocation>
        <location evidence="16">Postsynaptic cell membrane</location>
        <topology evidence="16">Multi-pass membrane protein</topology>
    </subcellularLocation>
</comment>
<keyword evidence="8" id="KW-0297">G-protein coupled receptor</keyword>
<feature type="region of interest" description="Disordered" evidence="17">
    <location>
        <begin position="224"/>
        <end position="244"/>
    </location>
</feature>
<feature type="transmembrane region" description="Helical" evidence="18">
    <location>
        <begin position="837"/>
        <end position="857"/>
    </location>
</feature>
<feature type="domain" description="G-protein coupled receptors family 3 profile" evidence="20">
    <location>
        <begin position="681"/>
        <end position="923"/>
    </location>
</feature>
<keyword evidence="5 19" id="KW-0732">Signal</keyword>
<comment type="similarity">
    <text evidence="2">Belongs to the G-protein coupled receptor 3 family.</text>
</comment>
<feature type="transmembrane region" description="Helical" evidence="18">
    <location>
        <begin position="790"/>
        <end position="817"/>
    </location>
</feature>
<keyword evidence="9 18" id="KW-0472">Membrane</keyword>
<sequence length="1126" mass="128175">MNLNGYWTVVILFSLICEILPRSACGIEVQIERPKELVRHQQKHRPPFIERKLVQDTRFEKLPLTNTGQITLGEFEKQISGDFVEDYEEAVDTTSLERSPAAAQIRHGRSRGHFVRQIIIDDLDDGFVPAKGKRKSGSTATIRNATFIGEEASLPFLETNDTEGTNITNEFPDDRTNLTRNILQEEAVQKLGKILNEMHPRMQDVPSTREKEQLRRNQRIQTKLGPAGELTVGPGSPGTGGSLEKLRKAFPQEKKQARMDGERENATEEFGTMVHTSSKEEKRVNENYVRLKLEDYEAYDEVQQNESRNSSKWSEKSMAEYEEVVTRRTEKQSVQVDIVTRFLRIIENQHLLGENCTAGTDLNLGEGVVDRYAQERFRLEANLAVNRANMLTRLWKYAPEVMLSSEYLLHASILSMVEFDEDIFAAGNCYDKLQYRDHWLYCPFAHRLEDEDAVLVKDLAVEYKYLSNSSEWFWIARKNAERVIASNNQFSHGFHTYTHNESAHTVRVEDEILTVKYEDGRWSKPYYDCGGGNIWMLTYTVPFFGYANDTYFFKGTSGIDIDLRRVDIDQCPLPPGSTQLNIFAASDKCKKRTTECVAIPGLGFRRGSYRCVCKRGFYYPETKSTTRYYNGTVIEEEYEKLMMDGESQYAVDGVFECLPCAEGCESCVDGSPCVVSLNWLMRTAILILECCIIACLPAVVLFTWKYGNVKVVRAASPVLLRVIALGAFFIYCTTIVMYPRPNVVTCTVRVWLREIGFSLTYGALMLKTWRISVIFRVRSAKAVKITDMNLLKRLGVIVAIFSVFLMIRTLVAPPVVIVGRTADDLKAYLCRTDWWDHSFTTLEVMFLIWGIRLCIVVRKAPSEFNESRFISMAIYNEFLLSVFLNVSMLFLQSPANPDLLYIIFFCHTQLTVTLLLCLIFGSKDEFRRIYTQLEYLKNKNMRLGNQLVVAKIAAMQDAANRGEPQISTIQAVSSSLRLNNLSISEPVLDPETKQRAKDKEVAKNLEKRRDETVRNGSRTKETNLDAKNTNTPEITVDKVDSKEILDRKLLEGDDKGTGKDTVSESLQTAAAPVVGQEDIPDVGVEVNRVKDEAVKDKCKNKSGHARTHAIVINLDDKSRFSEEVTV</sequence>
<name>A0ABM3G953_NEOLC</name>
<evidence type="ECO:0000256" key="10">
    <source>
        <dbReference type="ARBA" id="ARBA00023157"/>
    </source>
</evidence>
<evidence type="ECO:0000256" key="19">
    <source>
        <dbReference type="SAM" id="SignalP"/>
    </source>
</evidence>
<keyword evidence="15" id="KW-0966">Cell projection</keyword>
<evidence type="ECO:0000256" key="8">
    <source>
        <dbReference type="ARBA" id="ARBA00023040"/>
    </source>
</evidence>
<keyword evidence="11 22" id="KW-0675">Receptor</keyword>
<keyword evidence="21" id="KW-1185">Reference proteome</keyword>
<keyword evidence="10" id="KW-1015">Disulfide bond</keyword>
<evidence type="ECO:0000313" key="22">
    <source>
        <dbReference type="RefSeq" id="XP_046596785.1"/>
    </source>
</evidence>
<dbReference type="Pfam" id="PF22572">
    <property type="entry name" value="GPR158_179_EC"/>
    <property type="match status" value="1"/>
</dbReference>
<dbReference type="CDD" id="cd12913">
    <property type="entry name" value="PDC1_MCP_like"/>
    <property type="match status" value="1"/>
</dbReference>
<organism evidence="21 22">
    <name type="scientific">Neodiprion lecontei</name>
    <name type="common">Redheaded pine sawfly</name>
    <dbReference type="NCBI Taxonomy" id="441921"/>
    <lineage>
        <taxon>Eukaryota</taxon>
        <taxon>Metazoa</taxon>
        <taxon>Ecdysozoa</taxon>
        <taxon>Arthropoda</taxon>
        <taxon>Hexapoda</taxon>
        <taxon>Insecta</taxon>
        <taxon>Pterygota</taxon>
        <taxon>Neoptera</taxon>
        <taxon>Endopterygota</taxon>
        <taxon>Hymenoptera</taxon>
        <taxon>Tenthredinoidea</taxon>
        <taxon>Diprionidae</taxon>
        <taxon>Diprioninae</taxon>
        <taxon>Neodiprion</taxon>
    </lineage>
</organism>
<dbReference type="PANTHER" id="PTHR32546">
    <property type="entry name" value="G-PROTEIN COUPLED RECEPTOR 158-RELATED"/>
    <property type="match status" value="1"/>
</dbReference>
<reference evidence="22" key="1">
    <citation type="submission" date="2025-08" db="UniProtKB">
        <authorList>
            <consortium name="RefSeq"/>
        </authorList>
    </citation>
    <scope>IDENTIFICATION</scope>
    <source>
        <tissue evidence="22">Thorax and Abdomen</tissue>
    </source>
</reference>
<evidence type="ECO:0000256" key="4">
    <source>
        <dbReference type="ARBA" id="ARBA00022692"/>
    </source>
</evidence>
<proteinExistence type="inferred from homology"/>
<evidence type="ECO:0000256" key="9">
    <source>
        <dbReference type="ARBA" id="ARBA00023136"/>
    </source>
</evidence>
<dbReference type="PRINTS" id="PR00248">
    <property type="entry name" value="GPCRMGR"/>
</dbReference>
<evidence type="ECO:0000256" key="15">
    <source>
        <dbReference type="ARBA" id="ARBA00023273"/>
    </source>
</evidence>
<keyword evidence="7" id="KW-0770">Synapse</keyword>
<protein>
    <submittedName>
        <fullName evidence="22">Probable G-protein coupled receptor CG31760 isoform X2</fullName>
    </submittedName>
</protein>
<evidence type="ECO:0000259" key="20">
    <source>
        <dbReference type="PROSITE" id="PS50259"/>
    </source>
</evidence>
<evidence type="ECO:0000256" key="14">
    <source>
        <dbReference type="ARBA" id="ARBA00023257"/>
    </source>
</evidence>
<feature type="signal peptide" evidence="19">
    <location>
        <begin position="1"/>
        <end position="26"/>
    </location>
</feature>
<feature type="region of interest" description="Disordered" evidence="17">
    <location>
        <begin position="987"/>
        <end position="1025"/>
    </location>
</feature>
<feature type="transmembrane region" description="Helical" evidence="18">
    <location>
        <begin position="750"/>
        <end position="769"/>
    </location>
</feature>
<keyword evidence="6 18" id="KW-1133">Transmembrane helix</keyword>
<feature type="chain" id="PRO_5046885852" evidence="19">
    <location>
        <begin position="27"/>
        <end position="1126"/>
    </location>
</feature>
<dbReference type="Pfam" id="PF00003">
    <property type="entry name" value="7tm_3"/>
    <property type="match status" value="1"/>
</dbReference>
<dbReference type="GeneID" id="107221729"/>
<feature type="transmembrane region" description="Helical" evidence="18">
    <location>
        <begin position="679"/>
        <end position="706"/>
    </location>
</feature>
<feature type="transmembrane region" description="Helical" evidence="18">
    <location>
        <begin position="869"/>
        <end position="893"/>
    </location>
</feature>
<evidence type="ECO:0000256" key="17">
    <source>
        <dbReference type="SAM" id="MobiDB-lite"/>
    </source>
</evidence>
<evidence type="ECO:0000256" key="12">
    <source>
        <dbReference type="ARBA" id="ARBA00023180"/>
    </source>
</evidence>
<feature type="transmembrane region" description="Helical" evidence="18">
    <location>
        <begin position="899"/>
        <end position="920"/>
    </location>
</feature>
<evidence type="ECO:0000256" key="7">
    <source>
        <dbReference type="ARBA" id="ARBA00023018"/>
    </source>
</evidence>
<evidence type="ECO:0000256" key="6">
    <source>
        <dbReference type="ARBA" id="ARBA00022989"/>
    </source>
</evidence>
<evidence type="ECO:0000256" key="5">
    <source>
        <dbReference type="ARBA" id="ARBA00022729"/>
    </source>
</evidence>
<dbReference type="PROSITE" id="PS50259">
    <property type="entry name" value="G_PROTEIN_RECEP_F3_4"/>
    <property type="match status" value="1"/>
</dbReference>
<keyword evidence="14" id="KW-0628">Postsynaptic cell membrane</keyword>
<dbReference type="RefSeq" id="XP_046596785.1">
    <property type="nucleotide sequence ID" value="XM_046740829.1"/>
</dbReference>
<evidence type="ECO:0000256" key="2">
    <source>
        <dbReference type="ARBA" id="ARBA00007242"/>
    </source>
</evidence>
<evidence type="ECO:0000256" key="13">
    <source>
        <dbReference type="ARBA" id="ARBA00023224"/>
    </source>
</evidence>
<evidence type="ECO:0000313" key="21">
    <source>
        <dbReference type="Proteomes" id="UP000829291"/>
    </source>
</evidence>
<dbReference type="InterPro" id="IPR000337">
    <property type="entry name" value="GPCR_3"/>
</dbReference>
<accession>A0ABM3G953</accession>
<dbReference type="CDD" id="cd15293">
    <property type="entry name" value="7tmC_GPR158-like"/>
    <property type="match status" value="1"/>
</dbReference>
<evidence type="ECO:0000256" key="3">
    <source>
        <dbReference type="ARBA" id="ARBA00022475"/>
    </source>
</evidence>
<dbReference type="InterPro" id="IPR043458">
    <property type="entry name" value="GPR158/179"/>
</dbReference>
<dbReference type="PANTHER" id="PTHR32546:SF29">
    <property type="entry name" value="G-PROTEIN COUPLED RECEPTORS FAMILY 3 PROFILE DOMAIN-CONTAINING PROTEIN"/>
    <property type="match status" value="1"/>
</dbReference>
<keyword evidence="3" id="KW-1003">Cell membrane</keyword>
<keyword evidence="12" id="KW-0325">Glycoprotein</keyword>
<keyword evidence="4 18" id="KW-0812">Transmembrane</keyword>
<evidence type="ECO:0000256" key="1">
    <source>
        <dbReference type="ARBA" id="ARBA00004487"/>
    </source>
</evidence>
<dbReference type="Gene3D" id="3.30.450.20">
    <property type="entry name" value="PAS domain"/>
    <property type="match status" value="1"/>
</dbReference>
<dbReference type="Proteomes" id="UP000829291">
    <property type="component" value="Chromosome 1"/>
</dbReference>
<evidence type="ECO:0000256" key="18">
    <source>
        <dbReference type="SAM" id="Phobius"/>
    </source>
</evidence>
<feature type="transmembrane region" description="Helical" evidence="18">
    <location>
        <begin position="718"/>
        <end position="738"/>
    </location>
</feature>
<evidence type="ECO:0000256" key="11">
    <source>
        <dbReference type="ARBA" id="ARBA00023170"/>
    </source>
</evidence>
<feature type="compositionally biased region" description="Basic and acidic residues" evidence="17">
    <location>
        <begin position="990"/>
        <end position="1024"/>
    </location>
</feature>